<feature type="compositionally biased region" description="Low complexity" evidence="1">
    <location>
        <begin position="139"/>
        <end position="157"/>
    </location>
</feature>
<accession>A0A2C6KUQ1</accession>
<feature type="compositionally biased region" description="Basic residues" evidence="1">
    <location>
        <begin position="95"/>
        <end position="107"/>
    </location>
</feature>
<evidence type="ECO:0000256" key="1">
    <source>
        <dbReference type="SAM" id="MobiDB-lite"/>
    </source>
</evidence>
<feature type="compositionally biased region" description="Basic and acidic residues" evidence="1">
    <location>
        <begin position="85"/>
        <end position="94"/>
    </location>
</feature>
<feature type="region of interest" description="Disordered" evidence="1">
    <location>
        <begin position="55"/>
        <end position="179"/>
    </location>
</feature>
<feature type="compositionally biased region" description="Basic residues" evidence="1">
    <location>
        <begin position="167"/>
        <end position="179"/>
    </location>
</feature>
<comment type="caution">
    <text evidence="2">The sequence shown here is derived from an EMBL/GenBank/DDBJ whole genome shotgun (WGS) entry which is preliminary data.</text>
</comment>
<dbReference type="Proteomes" id="UP000221165">
    <property type="component" value="Unassembled WGS sequence"/>
</dbReference>
<reference evidence="2 3" key="1">
    <citation type="journal article" date="2017" name="Int. J. Parasitol.">
        <title>The genome of the protozoan parasite Cystoisospora suis and a reverse vaccinology approach to identify vaccine candidates.</title>
        <authorList>
            <person name="Palmieri N."/>
            <person name="Shrestha A."/>
            <person name="Ruttkowski B."/>
            <person name="Beck T."/>
            <person name="Vogl C."/>
            <person name="Tomley F."/>
            <person name="Blake D.P."/>
            <person name="Joachim A."/>
        </authorList>
    </citation>
    <scope>NUCLEOTIDE SEQUENCE [LARGE SCALE GENOMIC DNA]</scope>
    <source>
        <strain evidence="2 3">Wien I</strain>
    </source>
</reference>
<dbReference type="AlphaFoldDB" id="A0A2C6KUQ1"/>
<dbReference type="VEuPathDB" id="ToxoDB:CSUI_006255"/>
<dbReference type="EMBL" id="MIGC01003129">
    <property type="protein sequence ID" value="PHJ19912.1"/>
    <property type="molecule type" value="Genomic_DNA"/>
</dbReference>
<evidence type="ECO:0000313" key="3">
    <source>
        <dbReference type="Proteomes" id="UP000221165"/>
    </source>
</evidence>
<evidence type="ECO:0000313" key="2">
    <source>
        <dbReference type="EMBL" id="PHJ19912.1"/>
    </source>
</evidence>
<organism evidence="2 3">
    <name type="scientific">Cystoisospora suis</name>
    <dbReference type="NCBI Taxonomy" id="483139"/>
    <lineage>
        <taxon>Eukaryota</taxon>
        <taxon>Sar</taxon>
        <taxon>Alveolata</taxon>
        <taxon>Apicomplexa</taxon>
        <taxon>Conoidasida</taxon>
        <taxon>Coccidia</taxon>
        <taxon>Eucoccidiorida</taxon>
        <taxon>Eimeriorina</taxon>
        <taxon>Sarcocystidae</taxon>
        <taxon>Cystoisospora</taxon>
    </lineage>
</organism>
<feature type="compositionally biased region" description="Low complexity" evidence="1">
    <location>
        <begin position="55"/>
        <end position="76"/>
    </location>
</feature>
<dbReference type="RefSeq" id="XP_067921604.1">
    <property type="nucleotide sequence ID" value="XM_068066419.1"/>
</dbReference>
<keyword evidence="3" id="KW-1185">Reference proteome</keyword>
<feature type="compositionally biased region" description="Basic residues" evidence="1">
    <location>
        <begin position="124"/>
        <end position="138"/>
    </location>
</feature>
<gene>
    <name evidence="2" type="ORF">CSUI_006255</name>
</gene>
<sequence>MSFLSLHSPSLLLTTGIAVLFLNELLPLRISPQLLLPPSHFARCVLIPLPIPKHTSTSRTTRSRSSTTTSTTSSSSATPLSYFPGEKKCFEKEKGRKKKSLRFLRNTRHIDFPPSLPASIQRKTNSRREKKRKKKKRSLSLSFSLSSSCLLPPSSQKYQTNVTVSHLKAKKKKKKGRRG</sequence>
<proteinExistence type="predicted"/>
<dbReference type="GeneID" id="94429630"/>
<protein>
    <submittedName>
        <fullName evidence="2">Uncharacterized protein</fullName>
    </submittedName>
</protein>
<name>A0A2C6KUQ1_9APIC</name>